<dbReference type="Proteomes" id="UP000480185">
    <property type="component" value="Unassembled WGS sequence"/>
</dbReference>
<gene>
    <name evidence="5" type="ORF">GH754_11070</name>
</gene>
<dbReference type="EMBL" id="WJNH01000006">
    <property type="protein sequence ID" value="MRG86850.1"/>
    <property type="molecule type" value="Genomic_DNA"/>
</dbReference>
<evidence type="ECO:0000256" key="4">
    <source>
        <dbReference type="SAM" id="Phobius"/>
    </source>
</evidence>
<name>A0A6G1X7J7_9BACI</name>
<evidence type="ECO:0000256" key="2">
    <source>
        <dbReference type="ARBA" id="ARBA00022801"/>
    </source>
</evidence>
<dbReference type="AlphaFoldDB" id="A0A6G1X7J7"/>
<dbReference type="RefSeq" id="WP_153728750.1">
    <property type="nucleotide sequence ID" value="NZ_WJNH01000006.1"/>
</dbReference>
<keyword evidence="1 5" id="KW-0645">Protease</keyword>
<feature type="transmembrane region" description="Helical" evidence="4">
    <location>
        <begin position="53"/>
        <end position="70"/>
    </location>
</feature>
<dbReference type="PRINTS" id="PR00834">
    <property type="entry name" value="PROTEASES2C"/>
</dbReference>
<keyword evidence="4" id="KW-1133">Transmembrane helix</keyword>
<dbReference type="GO" id="GO:0006508">
    <property type="term" value="P:proteolysis"/>
    <property type="evidence" value="ECO:0007669"/>
    <property type="project" value="UniProtKB-KW"/>
</dbReference>
<evidence type="ECO:0000313" key="6">
    <source>
        <dbReference type="Proteomes" id="UP000480185"/>
    </source>
</evidence>
<dbReference type="InterPro" id="IPR009003">
    <property type="entry name" value="Peptidase_S1_PA"/>
</dbReference>
<dbReference type="Gene3D" id="2.40.10.120">
    <property type="match status" value="1"/>
</dbReference>
<evidence type="ECO:0000256" key="3">
    <source>
        <dbReference type="ARBA" id="ARBA00022825"/>
    </source>
</evidence>
<keyword evidence="4" id="KW-0472">Membrane</keyword>
<dbReference type="GO" id="GO:0004252">
    <property type="term" value="F:serine-type endopeptidase activity"/>
    <property type="evidence" value="ECO:0007669"/>
    <property type="project" value="InterPro"/>
</dbReference>
<keyword evidence="4" id="KW-0812">Transmembrane</keyword>
<organism evidence="5 6">
    <name type="scientific">Salinibacillus xinjiangensis</name>
    <dbReference type="NCBI Taxonomy" id="1229268"/>
    <lineage>
        <taxon>Bacteria</taxon>
        <taxon>Bacillati</taxon>
        <taxon>Bacillota</taxon>
        <taxon>Bacilli</taxon>
        <taxon>Bacillales</taxon>
        <taxon>Bacillaceae</taxon>
        <taxon>Salinibacillus</taxon>
    </lineage>
</organism>
<protein>
    <submittedName>
        <fullName evidence="5">Trypsin-like serine protease</fullName>
    </submittedName>
</protein>
<dbReference type="SUPFAM" id="SSF50494">
    <property type="entry name" value="Trypsin-like serine proteases"/>
    <property type="match status" value="1"/>
</dbReference>
<proteinExistence type="predicted"/>
<dbReference type="Pfam" id="PF13365">
    <property type="entry name" value="Trypsin_2"/>
    <property type="match status" value="1"/>
</dbReference>
<dbReference type="InterPro" id="IPR051201">
    <property type="entry name" value="Chloro_Bact_Ser_Proteases"/>
</dbReference>
<keyword evidence="6" id="KW-1185">Reference proteome</keyword>
<sequence>MNDEKQKPETIDEEDLYEDLEVEEVYEILQEERNKTRIKENQKQQPKRPYPKWAFWLIAIFMVISVMQFLPKTFSLPIIDFLQTSAKLSTLDEIDYYQESVVVVETGEGKGTGFAISSDGYILTNHHVIDEGPHLNVGFPNGELFEAEIVGAYPEIDLALLKVEGENLPYLTLSSTASFEENEHIYFIGNPLNFNGIANEGEVIGLTETSSIEGSAMMLQAPIYKGNSGSPVINMDGEVIGIVFATTNRDEHGKIGLAIPISSFYDKNGSSLLPK</sequence>
<keyword evidence="2" id="KW-0378">Hydrolase</keyword>
<dbReference type="PANTHER" id="PTHR43343">
    <property type="entry name" value="PEPTIDASE S12"/>
    <property type="match status" value="1"/>
</dbReference>
<keyword evidence="3" id="KW-0720">Serine protease</keyword>
<dbReference type="OrthoDB" id="9766361at2"/>
<evidence type="ECO:0000256" key="1">
    <source>
        <dbReference type="ARBA" id="ARBA00022670"/>
    </source>
</evidence>
<dbReference type="InterPro" id="IPR001940">
    <property type="entry name" value="Peptidase_S1C"/>
</dbReference>
<accession>A0A6G1X7J7</accession>
<evidence type="ECO:0000313" key="5">
    <source>
        <dbReference type="EMBL" id="MRG86850.1"/>
    </source>
</evidence>
<dbReference type="PANTHER" id="PTHR43343:SF3">
    <property type="entry name" value="PROTEASE DO-LIKE 8, CHLOROPLASTIC"/>
    <property type="match status" value="1"/>
</dbReference>
<reference evidence="5 6" key="1">
    <citation type="submission" date="2019-11" db="EMBL/GenBank/DDBJ databases">
        <authorList>
            <person name="Li J."/>
        </authorList>
    </citation>
    <scope>NUCLEOTIDE SEQUENCE [LARGE SCALE GENOMIC DNA]</scope>
    <source>
        <strain evidence="5 6">J4</strain>
    </source>
</reference>
<comment type="caution">
    <text evidence="5">The sequence shown here is derived from an EMBL/GenBank/DDBJ whole genome shotgun (WGS) entry which is preliminary data.</text>
</comment>